<reference evidence="1 2" key="1">
    <citation type="journal article" date="2012" name="PLoS Pathog.">
        <title>Diverse lifestyles and strategies of plant pathogenesis encoded in the genomes of eighteen Dothideomycetes fungi.</title>
        <authorList>
            <person name="Ohm R.A."/>
            <person name="Feau N."/>
            <person name="Henrissat B."/>
            <person name="Schoch C.L."/>
            <person name="Horwitz B.A."/>
            <person name="Barry K.W."/>
            <person name="Condon B.J."/>
            <person name="Copeland A.C."/>
            <person name="Dhillon B."/>
            <person name="Glaser F."/>
            <person name="Hesse C.N."/>
            <person name="Kosti I."/>
            <person name="LaButti K."/>
            <person name="Lindquist E.A."/>
            <person name="Lucas S."/>
            <person name="Salamov A.A."/>
            <person name="Bradshaw R.E."/>
            <person name="Ciuffetti L."/>
            <person name="Hamelin R.C."/>
            <person name="Kema G.H.J."/>
            <person name="Lawrence C."/>
            <person name="Scott J.A."/>
            <person name="Spatafora J.W."/>
            <person name="Turgeon B.G."/>
            <person name="de Wit P.J.G.M."/>
            <person name="Zhong S."/>
            <person name="Goodwin S.B."/>
            <person name="Grigoriev I.V."/>
        </authorList>
    </citation>
    <scope>NUCLEOTIDE SEQUENCE [LARGE SCALE GENOMIC DNA]</scope>
    <source>
        <strain evidence="2">C5 / ATCC 48332 / race O</strain>
    </source>
</reference>
<keyword evidence="2" id="KW-1185">Reference proteome</keyword>
<sequence length="130" mass="14118">MRGSGDWCRVFACRHDIGSYMKWPTYSPKDANTGCLIHGGQARPGNMGQSGNVCNGLADCPQVGAHEAYSDGFGKESWVELLDTHGLGLASTWTWAGAGSFFTIDCHFEVVILSRSLKRVWSDGDGFPSR</sequence>
<dbReference type="Proteomes" id="UP000016936">
    <property type="component" value="Unassembled WGS sequence"/>
</dbReference>
<proteinExistence type="predicted"/>
<protein>
    <submittedName>
        <fullName evidence="1">Uncharacterized protein</fullName>
    </submittedName>
</protein>
<dbReference type="EMBL" id="KB445574">
    <property type="protein sequence ID" value="EMD93097.1"/>
    <property type="molecule type" value="Genomic_DNA"/>
</dbReference>
<gene>
    <name evidence="1" type="ORF">COCHEDRAFT_1154795</name>
</gene>
<dbReference type="HOGENOM" id="CLU_1777280_0_0_1"/>
<evidence type="ECO:0000313" key="1">
    <source>
        <dbReference type="EMBL" id="EMD93097.1"/>
    </source>
</evidence>
<dbReference type="OMA" id="FFTIDCH"/>
<accession>M2UZE3</accession>
<dbReference type="AlphaFoldDB" id="M2UZE3"/>
<organism evidence="1 2">
    <name type="scientific">Cochliobolus heterostrophus (strain C5 / ATCC 48332 / race O)</name>
    <name type="common">Southern corn leaf blight fungus</name>
    <name type="synonym">Bipolaris maydis</name>
    <dbReference type="NCBI Taxonomy" id="701091"/>
    <lineage>
        <taxon>Eukaryota</taxon>
        <taxon>Fungi</taxon>
        <taxon>Dikarya</taxon>
        <taxon>Ascomycota</taxon>
        <taxon>Pezizomycotina</taxon>
        <taxon>Dothideomycetes</taxon>
        <taxon>Pleosporomycetidae</taxon>
        <taxon>Pleosporales</taxon>
        <taxon>Pleosporineae</taxon>
        <taxon>Pleosporaceae</taxon>
        <taxon>Bipolaris</taxon>
    </lineage>
</organism>
<reference evidence="2" key="2">
    <citation type="journal article" date="2013" name="PLoS Genet.">
        <title>Comparative genome structure, secondary metabolite, and effector coding capacity across Cochliobolus pathogens.</title>
        <authorList>
            <person name="Condon B.J."/>
            <person name="Leng Y."/>
            <person name="Wu D."/>
            <person name="Bushley K.E."/>
            <person name="Ohm R.A."/>
            <person name="Otillar R."/>
            <person name="Martin J."/>
            <person name="Schackwitz W."/>
            <person name="Grimwood J."/>
            <person name="MohdZainudin N."/>
            <person name="Xue C."/>
            <person name="Wang R."/>
            <person name="Manning V.A."/>
            <person name="Dhillon B."/>
            <person name="Tu Z.J."/>
            <person name="Steffenson B.J."/>
            <person name="Salamov A."/>
            <person name="Sun H."/>
            <person name="Lowry S."/>
            <person name="LaButti K."/>
            <person name="Han J."/>
            <person name="Copeland A."/>
            <person name="Lindquist E."/>
            <person name="Barry K."/>
            <person name="Schmutz J."/>
            <person name="Baker S.E."/>
            <person name="Ciuffetti L.M."/>
            <person name="Grigoriev I.V."/>
            <person name="Zhong S."/>
            <person name="Turgeon B.G."/>
        </authorList>
    </citation>
    <scope>NUCLEOTIDE SEQUENCE [LARGE SCALE GENOMIC DNA]</scope>
    <source>
        <strain evidence="2">C5 / ATCC 48332 / race O</strain>
    </source>
</reference>
<evidence type="ECO:0000313" key="2">
    <source>
        <dbReference type="Proteomes" id="UP000016936"/>
    </source>
</evidence>
<dbReference type="OrthoDB" id="10330750at2759"/>
<name>M2UZE3_COCH5</name>